<evidence type="ECO:0000256" key="6">
    <source>
        <dbReference type="ARBA" id="ARBA00022918"/>
    </source>
</evidence>
<dbReference type="Pfam" id="PF13456">
    <property type="entry name" value="RVT_3"/>
    <property type="match status" value="1"/>
</dbReference>
<evidence type="ECO:0000313" key="9">
    <source>
        <dbReference type="EMBL" id="CAA2995242.1"/>
    </source>
</evidence>
<organism evidence="9 10">
    <name type="scientific">Olea europaea subsp. europaea</name>
    <dbReference type="NCBI Taxonomy" id="158383"/>
    <lineage>
        <taxon>Eukaryota</taxon>
        <taxon>Viridiplantae</taxon>
        <taxon>Streptophyta</taxon>
        <taxon>Embryophyta</taxon>
        <taxon>Tracheophyta</taxon>
        <taxon>Spermatophyta</taxon>
        <taxon>Magnoliopsida</taxon>
        <taxon>eudicotyledons</taxon>
        <taxon>Gunneridae</taxon>
        <taxon>Pentapetalae</taxon>
        <taxon>asterids</taxon>
        <taxon>lamiids</taxon>
        <taxon>Lamiales</taxon>
        <taxon>Oleaceae</taxon>
        <taxon>Oleeae</taxon>
        <taxon>Olea</taxon>
    </lineage>
</organism>
<dbReference type="Gramene" id="OE9A031908T1">
    <property type="protein sequence ID" value="OE9A031908C1"/>
    <property type="gene ID" value="OE9A031908"/>
</dbReference>
<dbReference type="SUPFAM" id="SSF56672">
    <property type="entry name" value="DNA/RNA polymerases"/>
    <property type="match status" value="1"/>
</dbReference>
<feature type="non-terminal residue" evidence="9">
    <location>
        <position position="277"/>
    </location>
</feature>
<feature type="domain" description="Reverse transcriptase RNase H-like" evidence="8">
    <location>
        <begin position="1"/>
        <end position="90"/>
    </location>
</feature>
<protein>
    <submittedName>
        <fullName evidence="9">Uncharacterized protein LOC111373710</fullName>
    </submittedName>
</protein>
<keyword evidence="5" id="KW-0378">Hydrolase</keyword>
<reference evidence="9 10" key="1">
    <citation type="submission" date="2019-12" db="EMBL/GenBank/DDBJ databases">
        <authorList>
            <person name="Alioto T."/>
            <person name="Alioto T."/>
            <person name="Gomez Garrido J."/>
        </authorList>
    </citation>
    <scope>NUCLEOTIDE SEQUENCE [LARGE SCALE GENOMIC DNA]</scope>
</reference>
<dbReference type="SUPFAM" id="SSF53098">
    <property type="entry name" value="Ribonuclease H-like"/>
    <property type="match status" value="1"/>
</dbReference>
<evidence type="ECO:0000256" key="2">
    <source>
        <dbReference type="ARBA" id="ARBA00022695"/>
    </source>
</evidence>
<dbReference type="PANTHER" id="PTHR48475">
    <property type="entry name" value="RIBONUCLEASE H"/>
    <property type="match status" value="1"/>
</dbReference>
<evidence type="ECO:0000259" key="8">
    <source>
        <dbReference type="Pfam" id="PF17917"/>
    </source>
</evidence>
<accession>A0A8S0SUP1</accession>
<dbReference type="GO" id="GO:0003676">
    <property type="term" value="F:nucleic acid binding"/>
    <property type="evidence" value="ECO:0007669"/>
    <property type="project" value="InterPro"/>
</dbReference>
<dbReference type="GO" id="GO:0004523">
    <property type="term" value="F:RNA-DNA hybrid ribonuclease activity"/>
    <property type="evidence" value="ECO:0007669"/>
    <property type="project" value="InterPro"/>
</dbReference>
<keyword evidence="1" id="KW-0808">Transferase</keyword>
<dbReference type="InterPro" id="IPR012337">
    <property type="entry name" value="RNaseH-like_sf"/>
</dbReference>
<dbReference type="OrthoDB" id="5835829at2759"/>
<comment type="caution">
    <text evidence="9">The sequence shown here is derived from an EMBL/GenBank/DDBJ whole genome shotgun (WGS) entry which is preliminary data.</text>
</comment>
<dbReference type="InterPro" id="IPR041373">
    <property type="entry name" value="RT_RNaseH"/>
</dbReference>
<dbReference type="GO" id="GO:0003964">
    <property type="term" value="F:RNA-directed DNA polymerase activity"/>
    <property type="evidence" value="ECO:0007669"/>
    <property type="project" value="UniProtKB-KW"/>
</dbReference>
<gene>
    <name evidence="9" type="ORF">OLEA9_A031908</name>
</gene>
<keyword evidence="4" id="KW-0255">Endonuclease</keyword>
<dbReference type="InterPro" id="IPR002156">
    <property type="entry name" value="RNaseH_domain"/>
</dbReference>
<evidence type="ECO:0000256" key="4">
    <source>
        <dbReference type="ARBA" id="ARBA00022759"/>
    </source>
</evidence>
<dbReference type="SUPFAM" id="SSF53756">
    <property type="entry name" value="UDP-Glycosyltransferase/glycogen phosphorylase"/>
    <property type="match status" value="1"/>
</dbReference>
<keyword evidence="10" id="KW-1185">Reference proteome</keyword>
<name>A0A8S0SUP1_OLEEU</name>
<dbReference type="AlphaFoldDB" id="A0A8S0SUP1"/>
<evidence type="ECO:0000313" key="10">
    <source>
        <dbReference type="Proteomes" id="UP000594638"/>
    </source>
</evidence>
<keyword evidence="6" id="KW-0695">RNA-directed DNA polymerase</keyword>
<feature type="domain" description="RNase H type-1" evidence="7">
    <location>
        <begin position="135"/>
        <end position="210"/>
    </location>
</feature>
<evidence type="ECO:0000256" key="1">
    <source>
        <dbReference type="ARBA" id="ARBA00022679"/>
    </source>
</evidence>
<evidence type="ECO:0000259" key="7">
    <source>
        <dbReference type="Pfam" id="PF13456"/>
    </source>
</evidence>
<sequence length="277" mass="31111">SDEAVNAVLVREESEHQFSVYYVSKALFLAETHYPDMEKLTLPLITVSRKLRSYFQAHLIEVLTNFPLKQVLQRTNASGRMLKWTIELSELDILFQPRHAIKGQALADFMPEFAKTPKMGATMEPADTPTWKLFVDGSSGEASSGAGIVLESPESHKLNCTVRFDFKPSNNDAEYEDFLAGLRLAKEMQVRWLQASSDSQLVVIDWTGKFLQVKAIGPTIASAYLDKRLQDDKDYGFSVVKPMGEVCMEWLNEQANRSVVYVSFGSLAKLGAKQMEA</sequence>
<dbReference type="EMBL" id="CACTIH010005494">
    <property type="protein sequence ID" value="CAA2995242.1"/>
    <property type="molecule type" value="Genomic_DNA"/>
</dbReference>
<keyword evidence="2" id="KW-0548">Nucleotidyltransferase</keyword>
<dbReference type="Gene3D" id="3.40.50.2000">
    <property type="entry name" value="Glycogen Phosphorylase B"/>
    <property type="match status" value="2"/>
</dbReference>
<dbReference type="InterPro" id="IPR043502">
    <property type="entry name" value="DNA/RNA_pol_sf"/>
</dbReference>
<dbReference type="PANTHER" id="PTHR48475:SF2">
    <property type="entry name" value="RIBONUCLEASE H"/>
    <property type="match status" value="1"/>
</dbReference>
<evidence type="ECO:0000256" key="5">
    <source>
        <dbReference type="ARBA" id="ARBA00022801"/>
    </source>
</evidence>
<keyword evidence="3" id="KW-0540">Nuclease</keyword>
<evidence type="ECO:0000256" key="3">
    <source>
        <dbReference type="ARBA" id="ARBA00022722"/>
    </source>
</evidence>
<dbReference type="Pfam" id="PF17917">
    <property type="entry name" value="RT_RNaseH"/>
    <property type="match status" value="1"/>
</dbReference>
<proteinExistence type="predicted"/>
<dbReference type="Proteomes" id="UP000594638">
    <property type="component" value="Unassembled WGS sequence"/>
</dbReference>